<feature type="compositionally biased region" description="Basic and acidic residues" evidence="1">
    <location>
        <begin position="121"/>
        <end position="130"/>
    </location>
</feature>
<reference evidence="2 3" key="1">
    <citation type="journal article" date="2017" name="PLoS Biol.">
        <title>The sea cucumber genome provides insights into morphological evolution and visceral regeneration.</title>
        <authorList>
            <person name="Zhang X."/>
            <person name="Sun L."/>
            <person name="Yuan J."/>
            <person name="Sun Y."/>
            <person name="Gao Y."/>
            <person name="Zhang L."/>
            <person name="Li S."/>
            <person name="Dai H."/>
            <person name="Hamel J.F."/>
            <person name="Liu C."/>
            <person name="Yu Y."/>
            <person name="Liu S."/>
            <person name="Lin W."/>
            <person name="Guo K."/>
            <person name="Jin S."/>
            <person name="Xu P."/>
            <person name="Storey K.B."/>
            <person name="Huan P."/>
            <person name="Zhang T."/>
            <person name="Zhou Y."/>
            <person name="Zhang J."/>
            <person name="Lin C."/>
            <person name="Li X."/>
            <person name="Xing L."/>
            <person name="Huo D."/>
            <person name="Sun M."/>
            <person name="Wang L."/>
            <person name="Mercier A."/>
            <person name="Li F."/>
            <person name="Yang H."/>
            <person name="Xiang J."/>
        </authorList>
    </citation>
    <scope>NUCLEOTIDE SEQUENCE [LARGE SCALE GENOMIC DNA]</scope>
    <source>
        <strain evidence="2">Shaxun</strain>
        <tissue evidence="2">Muscle</tissue>
    </source>
</reference>
<feature type="non-terminal residue" evidence="2">
    <location>
        <position position="1"/>
    </location>
</feature>
<organism evidence="2 3">
    <name type="scientific">Stichopus japonicus</name>
    <name type="common">Sea cucumber</name>
    <dbReference type="NCBI Taxonomy" id="307972"/>
    <lineage>
        <taxon>Eukaryota</taxon>
        <taxon>Metazoa</taxon>
        <taxon>Echinodermata</taxon>
        <taxon>Eleutherozoa</taxon>
        <taxon>Echinozoa</taxon>
        <taxon>Holothuroidea</taxon>
        <taxon>Aspidochirotacea</taxon>
        <taxon>Aspidochirotida</taxon>
        <taxon>Stichopodidae</taxon>
        <taxon>Apostichopus</taxon>
    </lineage>
</organism>
<protein>
    <submittedName>
        <fullName evidence="2">Uncharacterized protein</fullName>
    </submittedName>
</protein>
<dbReference type="AlphaFoldDB" id="A0A2G8KCC4"/>
<evidence type="ECO:0000313" key="3">
    <source>
        <dbReference type="Proteomes" id="UP000230750"/>
    </source>
</evidence>
<sequence length="217" mass="24198">TVAAHRHLASRPGQVRSITEPTVPLEGIGGETGDEEEVRELVGVEMERGQERAGEERRERWRFCHPRCRRCPDVPPRARARARLKANQKPMTKTARADSPSGRQRAAPVVVRAKRGAPESQGRRDLRRSPEQTFPSDPRKARLKANKKPIRSSDQNGRNVRVEESGTRRGTHTEIGSGSPSPAREAGGEREEKEILPPKVPAPKSKSENHINMVTLK</sequence>
<feature type="compositionally biased region" description="Basic and acidic residues" evidence="1">
    <location>
        <begin position="186"/>
        <end position="196"/>
    </location>
</feature>
<name>A0A2G8KCC4_STIJA</name>
<feature type="region of interest" description="Disordered" evidence="1">
    <location>
        <begin position="1"/>
        <end position="34"/>
    </location>
</feature>
<feature type="region of interest" description="Disordered" evidence="1">
    <location>
        <begin position="70"/>
        <end position="217"/>
    </location>
</feature>
<keyword evidence="3" id="KW-1185">Reference proteome</keyword>
<accession>A0A2G8KCC4</accession>
<proteinExistence type="predicted"/>
<evidence type="ECO:0000313" key="2">
    <source>
        <dbReference type="EMBL" id="PIK45633.1"/>
    </source>
</evidence>
<gene>
    <name evidence="2" type="ORF">BSL78_17513</name>
</gene>
<evidence type="ECO:0000256" key="1">
    <source>
        <dbReference type="SAM" id="MobiDB-lite"/>
    </source>
</evidence>
<dbReference type="EMBL" id="MRZV01000700">
    <property type="protein sequence ID" value="PIK45633.1"/>
    <property type="molecule type" value="Genomic_DNA"/>
</dbReference>
<feature type="compositionally biased region" description="Basic residues" evidence="1">
    <location>
        <begin position="141"/>
        <end position="150"/>
    </location>
</feature>
<comment type="caution">
    <text evidence="2">The sequence shown here is derived from an EMBL/GenBank/DDBJ whole genome shotgun (WGS) entry which is preliminary data.</text>
</comment>
<dbReference type="Proteomes" id="UP000230750">
    <property type="component" value="Unassembled WGS sequence"/>
</dbReference>